<dbReference type="Proteomes" id="UP000779809">
    <property type="component" value="Unassembled WGS sequence"/>
</dbReference>
<reference evidence="1" key="1">
    <citation type="submission" date="2020-07" db="EMBL/GenBank/DDBJ databases">
        <title>Huge and variable diversity of episymbiotic CPR bacteria and DPANN archaea in groundwater ecosystems.</title>
        <authorList>
            <person name="He C.Y."/>
            <person name="Keren R."/>
            <person name="Whittaker M."/>
            <person name="Farag I.F."/>
            <person name="Doudna J."/>
            <person name="Cate J.H.D."/>
            <person name="Banfield J.F."/>
        </authorList>
    </citation>
    <scope>NUCLEOTIDE SEQUENCE</scope>
    <source>
        <strain evidence="1">NC_groundwater_580_Pr5_B-0.1um_64_19</strain>
    </source>
</reference>
<evidence type="ECO:0000313" key="2">
    <source>
        <dbReference type="Proteomes" id="UP000779809"/>
    </source>
</evidence>
<evidence type="ECO:0000313" key="1">
    <source>
        <dbReference type="EMBL" id="MBI2677521.1"/>
    </source>
</evidence>
<protein>
    <submittedName>
        <fullName evidence="1">Uncharacterized protein</fullName>
    </submittedName>
</protein>
<name>A0A932A7D6_9BACT</name>
<gene>
    <name evidence="1" type="ORF">HYX28_01925</name>
</gene>
<sequence>MAVSVVAKDESLDALKARAFRENQPRLYAEVVRRQIEVANQYYTAGEVDKAQSVIAEIVDLTGKCIEAAQKNHSNLKDTELTLYKAGRRLEDVRRSLSFDDQPPVQAAVERIQKARRDLLDLLFRDPSKSKSEEKKQ</sequence>
<accession>A0A932A7D6</accession>
<organism evidence="1 2">
    <name type="scientific">Candidatus Korobacter versatilis</name>
    <dbReference type="NCBI Taxonomy" id="658062"/>
    <lineage>
        <taxon>Bacteria</taxon>
        <taxon>Pseudomonadati</taxon>
        <taxon>Acidobacteriota</taxon>
        <taxon>Terriglobia</taxon>
        <taxon>Terriglobales</taxon>
        <taxon>Candidatus Korobacteraceae</taxon>
        <taxon>Candidatus Korobacter</taxon>
    </lineage>
</organism>
<proteinExistence type="predicted"/>
<dbReference type="AlphaFoldDB" id="A0A932A7D6"/>
<comment type="caution">
    <text evidence="1">The sequence shown here is derived from an EMBL/GenBank/DDBJ whole genome shotgun (WGS) entry which is preliminary data.</text>
</comment>
<dbReference type="EMBL" id="JACPNR010000004">
    <property type="protein sequence ID" value="MBI2677521.1"/>
    <property type="molecule type" value="Genomic_DNA"/>
</dbReference>